<dbReference type="Proteomes" id="UP001165082">
    <property type="component" value="Unassembled WGS sequence"/>
</dbReference>
<evidence type="ECO:0000256" key="1">
    <source>
        <dbReference type="SAM" id="MobiDB-lite"/>
    </source>
</evidence>
<feature type="region of interest" description="Disordered" evidence="1">
    <location>
        <begin position="64"/>
        <end position="94"/>
    </location>
</feature>
<feature type="non-terminal residue" evidence="3">
    <location>
        <position position="1"/>
    </location>
</feature>
<dbReference type="Pfam" id="PF21023">
    <property type="entry name" value="DENR_N"/>
    <property type="match status" value="1"/>
</dbReference>
<proteinExistence type="predicted"/>
<protein>
    <recommendedName>
        <fullName evidence="2">DENR N-terminal domain-containing protein</fullName>
    </recommendedName>
</protein>
<dbReference type="OrthoDB" id="277199at2759"/>
<dbReference type="PANTHER" id="PTHR39666:SF1">
    <property type="entry name" value="NUCLEAR PORE COMPLEX NUP2_50_61 DOMAIN-CONTAINING PROTEIN"/>
    <property type="match status" value="1"/>
</dbReference>
<dbReference type="PANTHER" id="PTHR39666">
    <property type="entry name" value="RANBP2-TYPE DOMAIN-CONTAINING PROTEIN"/>
    <property type="match status" value="1"/>
</dbReference>
<dbReference type="AlphaFoldDB" id="A0A9W7E600"/>
<feature type="domain" description="DENR N-terminal" evidence="2">
    <location>
        <begin position="10"/>
        <end position="46"/>
    </location>
</feature>
<accession>A0A9W7E600</accession>
<reference evidence="3" key="1">
    <citation type="submission" date="2022-07" db="EMBL/GenBank/DDBJ databases">
        <title>Genome analysis of Parmales, a sister group of diatoms, reveals the evolutionary specialization of diatoms from phago-mixotrophs to photoautotrophs.</title>
        <authorList>
            <person name="Ban H."/>
            <person name="Sato S."/>
            <person name="Yoshikawa S."/>
            <person name="Kazumasa Y."/>
            <person name="Nakamura Y."/>
            <person name="Ichinomiya M."/>
            <person name="Saitoh K."/>
            <person name="Sato N."/>
            <person name="Blanc-Mathieu R."/>
            <person name="Endo H."/>
            <person name="Kuwata A."/>
            <person name="Ogata H."/>
        </authorList>
    </citation>
    <scope>NUCLEOTIDE SEQUENCE</scope>
</reference>
<evidence type="ECO:0000313" key="4">
    <source>
        <dbReference type="Proteomes" id="UP001165082"/>
    </source>
</evidence>
<dbReference type="InterPro" id="IPR048517">
    <property type="entry name" value="DENR_N"/>
</dbReference>
<comment type="caution">
    <text evidence="3">The sequence shown here is derived from an EMBL/GenBank/DDBJ whole genome shotgun (WGS) entry which is preliminary data.</text>
</comment>
<feature type="region of interest" description="Disordered" evidence="1">
    <location>
        <begin position="180"/>
        <end position="202"/>
    </location>
</feature>
<evidence type="ECO:0000313" key="3">
    <source>
        <dbReference type="EMBL" id="GMH67322.1"/>
    </source>
</evidence>
<keyword evidence="4" id="KW-1185">Reference proteome</keyword>
<organism evidence="3 4">
    <name type="scientific">Triparma retinervis</name>
    <dbReference type="NCBI Taxonomy" id="2557542"/>
    <lineage>
        <taxon>Eukaryota</taxon>
        <taxon>Sar</taxon>
        <taxon>Stramenopiles</taxon>
        <taxon>Ochrophyta</taxon>
        <taxon>Bolidophyceae</taxon>
        <taxon>Parmales</taxon>
        <taxon>Triparmaceae</taxon>
        <taxon>Triparma</taxon>
    </lineage>
</organism>
<evidence type="ECO:0000259" key="2">
    <source>
        <dbReference type="Pfam" id="PF21023"/>
    </source>
</evidence>
<name>A0A9W7E600_9STRA</name>
<sequence length="202" mass="21216">MSTTITPKTVLYCDMCGNPPEYCEYGPDFETHCKPWIVKNHPSVAEKLFTNLLASDGDATPAAAAAASDDVESSAPSASASASSSSVAAPTEPWTTEQRLTKFYEKYVPEKVSDVGKLLEKYEGKEEKLFTALSTKYGPEPVDPYLAAKWGIVGDGDDDEGDLATGVSGIRLAQQAAAAKVSGGDEEGAEEGGGKKVKARGA</sequence>
<gene>
    <name evidence="3" type="ORF">TrRE_jg323</name>
</gene>
<dbReference type="EMBL" id="BRXZ01001285">
    <property type="protein sequence ID" value="GMH67322.1"/>
    <property type="molecule type" value="Genomic_DNA"/>
</dbReference>
<feature type="compositionally biased region" description="Low complexity" evidence="1">
    <location>
        <begin position="64"/>
        <end position="93"/>
    </location>
</feature>